<reference evidence="1 2" key="1">
    <citation type="submission" date="2019-09" db="EMBL/GenBank/DDBJ databases">
        <title>Phylogeny of genus Pseudoclavibacter and closely related genus.</title>
        <authorList>
            <person name="Li Y."/>
        </authorList>
    </citation>
    <scope>NUCLEOTIDE SEQUENCE [LARGE SCALE GENOMIC DNA]</scope>
    <source>
        <strain evidence="1 2">EGI 60007</strain>
    </source>
</reference>
<dbReference type="AlphaFoldDB" id="A0A6H9WLC6"/>
<dbReference type="Proteomes" id="UP000431744">
    <property type="component" value="Unassembled WGS sequence"/>
</dbReference>
<protein>
    <submittedName>
        <fullName evidence="1">Uncharacterized protein</fullName>
    </submittedName>
</protein>
<name>A0A6H9WLC6_9MICO</name>
<dbReference type="EMBL" id="WBJY01000001">
    <property type="protein sequence ID" value="KAB1648858.1"/>
    <property type="molecule type" value="Genomic_DNA"/>
</dbReference>
<dbReference type="RefSeq" id="WP_158027412.1">
    <property type="nucleotide sequence ID" value="NZ_BMHG01000001.1"/>
</dbReference>
<gene>
    <name evidence="1" type="ORF">F8O04_00695</name>
</gene>
<evidence type="ECO:0000313" key="1">
    <source>
        <dbReference type="EMBL" id="KAB1648858.1"/>
    </source>
</evidence>
<organism evidence="1 2">
    <name type="scientific">Pseudoclavibacter endophyticus</name>
    <dbReference type="NCBI Taxonomy" id="1778590"/>
    <lineage>
        <taxon>Bacteria</taxon>
        <taxon>Bacillati</taxon>
        <taxon>Actinomycetota</taxon>
        <taxon>Actinomycetes</taxon>
        <taxon>Micrococcales</taxon>
        <taxon>Microbacteriaceae</taxon>
        <taxon>Pseudoclavibacter</taxon>
    </lineage>
</organism>
<proteinExistence type="predicted"/>
<keyword evidence="2" id="KW-1185">Reference proteome</keyword>
<sequence length="102" mass="10560">MNDAPPATGSVHAGGPFADQHVVLRMQVEACLLRLDDLLRVLSADAPAGMAATRSVEWRGPAAVGVELIAEGSEFARAVLVDGVSAALSQYRSASMKLQATA</sequence>
<comment type="caution">
    <text evidence="1">The sequence shown here is derived from an EMBL/GenBank/DDBJ whole genome shotgun (WGS) entry which is preliminary data.</text>
</comment>
<accession>A0A6H9WLC6</accession>
<evidence type="ECO:0000313" key="2">
    <source>
        <dbReference type="Proteomes" id="UP000431744"/>
    </source>
</evidence>